<sequence>MKQINVKNIKIKHKFSELVTKSVNITEHQINECKQYAKNYVEESKEYKKLVPSNIKDEKLQKQIAQQAIFAQKIGECGVLNYLNYRGINSDDLNNKKISVKTCIDKDIHNRLIVDKNEFESKNNQNYYVGVHLNLQVEDKKDPIKRNLVKNIYDIKRVQVYGYLESKFMDELRYETIKNKDGKKEFKFYNKKASNYDKKDKYAKLSTECKWYYLDRVLDIEGLVMNIKSKNNK</sequence>
<name>A0A371ITM5_9FIRM</name>
<proteinExistence type="predicted"/>
<accession>A0A371ITM5</accession>
<dbReference type="EMBL" id="NOJZ02000008">
    <property type="protein sequence ID" value="RDY23809.1"/>
    <property type="molecule type" value="Genomic_DNA"/>
</dbReference>
<protein>
    <submittedName>
        <fullName evidence="1">Uncharacterized protein</fullName>
    </submittedName>
</protein>
<dbReference type="AlphaFoldDB" id="A0A371ITM5"/>
<dbReference type="RefSeq" id="WP_095404616.1">
    <property type="nucleotide sequence ID" value="NZ_NOJZ02000008.1"/>
</dbReference>
<dbReference type="OrthoDB" id="1749784at2"/>
<reference evidence="1 2" key="1">
    <citation type="journal article" date="2017" name="Genome Announc.">
        <title>Draft Genome Sequence of Romboutsia maritimum sp. nov. Strain CCRI-22766(T), Isolated from Coastal Estuarine Mud.</title>
        <authorList>
            <person name="Maheux A.F."/>
            <person name="Boudreau D.K."/>
            <person name="Berube E."/>
            <person name="Boissinot M."/>
            <person name="Raymond F."/>
            <person name="Brodeur S."/>
            <person name="Corbeil J."/>
            <person name="Brightwell G."/>
            <person name="Broda D."/>
            <person name="Omar R.F."/>
            <person name="Bergeron M.G."/>
        </authorList>
    </citation>
    <scope>NUCLEOTIDE SEQUENCE [LARGE SCALE GENOMIC DNA]</scope>
    <source>
        <strain evidence="1 2">CCRI-22766</strain>
    </source>
</reference>
<gene>
    <name evidence="1" type="ORF">CHF27_006720</name>
</gene>
<organism evidence="1 2">
    <name type="scientific">Romboutsia maritimum</name>
    <dbReference type="NCBI Taxonomy" id="2020948"/>
    <lineage>
        <taxon>Bacteria</taxon>
        <taxon>Bacillati</taxon>
        <taxon>Bacillota</taxon>
        <taxon>Clostridia</taxon>
        <taxon>Peptostreptococcales</taxon>
        <taxon>Peptostreptococcaceae</taxon>
        <taxon>Romboutsia</taxon>
    </lineage>
</organism>
<evidence type="ECO:0000313" key="1">
    <source>
        <dbReference type="EMBL" id="RDY23809.1"/>
    </source>
</evidence>
<comment type="caution">
    <text evidence="1">The sequence shown here is derived from an EMBL/GenBank/DDBJ whole genome shotgun (WGS) entry which is preliminary data.</text>
</comment>
<keyword evidence="2" id="KW-1185">Reference proteome</keyword>
<evidence type="ECO:0000313" key="2">
    <source>
        <dbReference type="Proteomes" id="UP000243494"/>
    </source>
</evidence>
<dbReference type="Proteomes" id="UP000243494">
    <property type="component" value="Unassembled WGS sequence"/>
</dbReference>